<protein>
    <submittedName>
        <fullName evidence="1">Uncharacterized protein</fullName>
    </submittedName>
</protein>
<evidence type="ECO:0000313" key="1">
    <source>
        <dbReference type="EMBL" id="MBX20294.1"/>
    </source>
</evidence>
<reference evidence="1" key="1">
    <citation type="submission" date="2018-02" db="EMBL/GenBank/DDBJ databases">
        <title>Rhizophora mucronata_Transcriptome.</title>
        <authorList>
            <person name="Meera S.P."/>
            <person name="Sreeshan A."/>
            <person name="Augustine A."/>
        </authorList>
    </citation>
    <scope>NUCLEOTIDE SEQUENCE</scope>
    <source>
        <tissue evidence="1">Leaf</tissue>
    </source>
</reference>
<sequence length="33" mass="3859">MFPHMYGLGRVIRCMQPYPCAPQGSHTQFAYDR</sequence>
<name>A0A2P2LQQ0_RHIMU</name>
<organism evidence="1">
    <name type="scientific">Rhizophora mucronata</name>
    <name type="common">Asiatic mangrove</name>
    <dbReference type="NCBI Taxonomy" id="61149"/>
    <lineage>
        <taxon>Eukaryota</taxon>
        <taxon>Viridiplantae</taxon>
        <taxon>Streptophyta</taxon>
        <taxon>Embryophyta</taxon>
        <taxon>Tracheophyta</taxon>
        <taxon>Spermatophyta</taxon>
        <taxon>Magnoliopsida</taxon>
        <taxon>eudicotyledons</taxon>
        <taxon>Gunneridae</taxon>
        <taxon>Pentapetalae</taxon>
        <taxon>rosids</taxon>
        <taxon>fabids</taxon>
        <taxon>Malpighiales</taxon>
        <taxon>Rhizophoraceae</taxon>
        <taxon>Rhizophora</taxon>
    </lineage>
</organism>
<dbReference type="EMBL" id="GGEC01039810">
    <property type="protein sequence ID" value="MBX20294.1"/>
    <property type="molecule type" value="Transcribed_RNA"/>
</dbReference>
<accession>A0A2P2LQQ0</accession>
<dbReference type="AlphaFoldDB" id="A0A2P2LQQ0"/>
<proteinExistence type="predicted"/>